<keyword evidence="2" id="KW-1185">Reference proteome</keyword>
<accession>A0A9W4NV23</accession>
<name>A0A9W4NV23_9EURO</name>
<gene>
    <name evidence="1" type="ORF">PSALAMII_LOCUS9748</name>
</gene>
<organism evidence="1 2">
    <name type="scientific">Penicillium salamii</name>
    <dbReference type="NCBI Taxonomy" id="1612424"/>
    <lineage>
        <taxon>Eukaryota</taxon>
        <taxon>Fungi</taxon>
        <taxon>Dikarya</taxon>
        <taxon>Ascomycota</taxon>
        <taxon>Pezizomycotina</taxon>
        <taxon>Eurotiomycetes</taxon>
        <taxon>Eurotiomycetidae</taxon>
        <taxon>Eurotiales</taxon>
        <taxon>Aspergillaceae</taxon>
        <taxon>Penicillium</taxon>
    </lineage>
</organism>
<dbReference type="EMBL" id="CAJVPG010000440">
    <property type="protein sequence ID" value="CAG8419967.1"/>
    <property type="molecule type" value="Genomic_DNA"/>
</dbReference>
<evidence type="ECO:0000313" key="2">
    <source>
        <dbReference type="Proteomes" id="UP001152649"/>
    </source>
</evidence>
<dbReference type="OrthoDB" id="4355239at2759"/>
<dbReference type="Proteomes" id="UP001152649">
    <property type="component" value="Unassembled WGS sequence"/>
</dbReference>
<sequence length="151" mass="17321">MPIPIPIQFLYGPAEIALKELLILRIDFLPFWKWNPSQRLSQDARKLLDICQALKNSRFRQSSLDDVKLPFDNDFCALMGKALRDLSYGTVLMLALITWHFDASSSQASQGLMTFLRQPHDNEVRRIIGGRYQSIMCDTATPNFDFLLALN</sequence>
<dbReference type="AlphaFoldDB" id="A0A9W4NV23"/>
<reference evidence="1" key="1">
    <citation type="submission" date="2021-07" db="EMBL/GenBank/DDBJ databases">
        <authorList>
            <person name="Branca A.L. A."/>
        </authorList>
    </citation>
    <scope>NUCLEOTIDE SEQUENCE</scope>
</reference>
<comment type="caution">
    <text evidence="1">The sequence shown here is derived from an EMBL/GenBank/DDBJ whole genome shotgun (WGS) entry which is preliminary data.</text>
</comment>
<proteinExistence type="predicted"/>
<evidence type="ECO:0000313" key="1">
    <source>
        <dbReference type="EMBL" id="CAG8419967.1"/>
    </source>
</evidence>
<protein>
    <submittedName>
        <fullName evidence="1">Uncharacterized protein</fullName>
    </submittedName>
</protein>